<protein>
    <submittedName>
        <fullName evidence="3">Transcriptional corepressor LEUNIG_HOMOLOG-like isoform X2</fullName>
    </submittedName>
</protein>
<evidence type="ECO:0000256" key="1">
    <source>
        <dbReference type="SAM" id="MobiDB-lite"/>
    </source>
</evidence>
<dbReference type="GeneID" id="104719597"/>
<sequence length="198" mass="22030">MYEERMKQPNPMNSETSQPHLDARTALLKSATNHHGQMDQGNHQGGVSAALQQIQSRTQQPTGIRSEVNLGTSRRQLPVDPSTVYDQGILQSKPGLNPGVSGLPLKGWPLTGIEQIRPGLGGPQVQKSFLQNQSQFQLSPQQQQQQISASSRVFWIDSGKKLLQSVLFLPPRNSDFESKPLRLVSASSRYVLLEMFRF</sequence>
<dbReference type="Proteomes" id="UP000694864">
    <property type="component" value="Chromosome 10"/>
</dbReference>
<evidence type="ECO:0000313" key="2">
    <source>
        <dbReference type="Proteomes" id="UP000694864"/>
    </source>
</evidence>
<accession>A0ABM0U4W7</accession>
<dbReference type="PANTHER" id="PTHR44376">
    <property type="entry name" value="TRANSCRIPTIONAL REGULATOR OF FILAMENTOUS GROWTH FLO8"/>
    <property type="match status" value="1"/>
</dbReference>
<reference evidence="3" key="2">
    <citation type="submission" date="2025-08" db="UniProtKB">
        <authorList>
            <consortium name="RefSeq"/>
        </authorList>
    </citation>
    <scope>IDENTIFICATION</scope>
    <source>
        <tissue evidence="3">Leaf</tissue>
    </source>
</reference>
<dbReference type="InterPro" id="IPR044716">
    <property type="entry name" value="LEUNIG-like"/>
</dbReference>
<evidence type="ECO:0000313" key="3">
    <source>
        <dbReference type="RefSeq" id="XP_010435847.1"/>
    </source>
</evidence>
<reference evidence="2" key="1">
    <citation type="journal article" date="2014" name="Nat. Commun.">
        <title>The emerging biofuel crop Camelina sativa retains a highly undifferentiated hexaploid genome structure.</title>
        <authorList>
            <person name="Kagale S."/>
            <person name="Koh C."/>
            <person name="Nixon J."/>
            <person name="Bollina V."/>
            <person name="Clarke W.E."/>
            <person name="Tuteja R."/>
            <person name="Spillane C."/>
            <person name="Robinson S.J."/>
            <person name="Links M.G."/>
            <person name="Clarke C."/>
            <person name="Higgins E.E."/>
            <person name="Huebert T."/>
            <person name="Sharpe A.G."/>
            <person name="Parkin I.A."/>
        </authorList>
    </citation>
    <scope>NUCLEOTIDE SEQUENCE [LARGE SCALE GENOMIC DNA]</scope>
    <source>
        <strain evidence="2">cv. DH55</strain>
    </source>
</reference>
<name>A0ABM0U4W7_CAMSA</name>
<gene>
    <name evidence="3" type="primary">LOC104719597</name>
</gene>
<proteinExistence type="predicted"/>
<dbReference type="RefSeq" id="XP_010435847.1">
    <property type="nucleotide sequence ID" value="XM_010437545.2"/>
</dbReference>
<keyword evidence="2" id="KW-1185">Reference proteome</keyword>
<feature type="compositionally biased region" description="Polar residues" evidence="1">
    <location>
        <begin position="10"/>
        <end position="19"/>
    </location>
</feature>
<feature type="region of interest" description="Disordered" evidence="1">
    <location>
        <begin position="1"/>
        <end position="77"/>
    </location>
</feature>
<dbReference type="PANTHER" id="PTHR44376:SF9">
    <property type="entry name" value="TRANSCRIPTIONAL COREPRESSOR LEUNIG_HOMOLOG"/>
    <property type="match status" value="1"/>
</dbReference>
<feature type="compositionally biased region" description="Polar residues" evidence="1">
    <location>
        <begin position="30"/>
        <end position="42"/>
    </location>
</feature>
<organism evidence="2 3">
    <name type="scientific">Camelina sativa</name>
    <name type="common">False flax</name>
    <name type="synonym">Myagrum sativum</name>
    <dbReference type="NCBI Taxonomy" id="90675"/>
    <lineage>
        <taxon>Eukaryota</taxon>
        <taxon>Viridiplantae</taxon>
        <taxon>Streptophyta</taxon>
        <taxon>Embryophyta</taxon>
        <taxon>Tracheophyta</taxon>
        <taxon>Spermatophyta</taxon>
        <taxon>Magnoliopsida</taxon>
        <taxon>eudicotyledons</taxon>
        <taxon>Gunneridae</taxon>
        <taxon>Pentapetalae</taxon>
        <taxon>rosids</taxon>
        <taxon>malvids</taxon>
        <taxon>Brassicales</taxon>
        <taxon>Brassicaceae</taxon>
        <taxon>Camelineae</taxon>
        <taxon>Camelina</taxon>
    </lineage>
</organism>
<feature type="compositionally biased region" description="Polar residues" evidence="1">
    <location>
        <begin position="50"/>
        <end position="75"/>
    </location>
</feature>